<feature type="binding site" evidence="7">
    <location>
        <position position="125"/>
    </location>
    <ligand>
        <name>[2Fe-2S] cluster</name>
        <dbReference type="ChEBI" id="CHEBI:190135"/>
    </ligand>
</feature>
<evidence type="ECO:0000256" key="4">
    <source>
        <dbReference type="ARBA" id="ARBA00023004"/>
    </source>
</evidence>
<dbReference type="InterPro" id="IPR036249">
    <property type="entry name" value="Thioredoxin-like_sf"/>
</dbReference>
<dbReference type="GO" id="GO:0016491">
    <property type="term" value="F:oxidoreductase activity"/>
    <property type="evidence" value="ECO:0007669"/>
    <property type="project" value="InterPro"/>
</dbReference>
<dbReference type="OrthoDB" id="9807941at2"/>
<dbReference type="EMBL" id="CP001055">
    <property type="protein sequence ID" value="ACC98086.1"/>
    <property type="molecule type" value="Genomic_DNA"/>
</dbReference>
<feature type="binding site" evidence="7">
    <location>
        <position position="84"/>
    </location>
    <ligand>
        <name>[2Fe-2S] cluster</name>
        <dbReference type="ChEBI" id="CHEBI:190135"/>
    </ligand>
</feature>
<dbReference type="PANTHER" id="PTHR43342:SF2">
    <property type="entry name" value="POTENTIAL NAD-REDUCING HYDROGENASE SUBUNIT"/>
    <property type="match status" value="1"/>
</dbReference>
<evidence type="ECO:0000256" key="1">
    <source>
        <dbReference type="ARBA" id="ARBA00010643"/>
    </source>
</evidence>
<feature type="binding site" evidence="7">
    <location>
        <position position="129"/>
    </location>
    <ligand>
        <name>[2Fe-2S] cluster</name>
        <dbReference type="ChEBI" id="CHEBI:190135"/>
    </ligand>
</feature>
<evidence type="ECO:0000256" key="6">
    <source>
        <dbReference type="ARBA" id="ARBA00034078"/>
    </source>
</evidence>
<dbReference type="Gene3D" id="1.10.10.1590">
    <property type="entry name" value="NADH-quinone oxidoreductase subunit E"/>
    <property type="match status" value="1"/>
</dbReference>
<keyword evidence="3 7" id="KW-0479">Metal-binding</keyword>
<dbReference type="Pfam" id="PF01257">
    <property type="entry name" value="2Fe-2S_thioredx"/>
    <property type="match status" value="1"/>
</dbReference>
<evidence type="ECO:0000313" key="8">
    <source>
        <dbReference type="EMBL" id="ACC98086.1"/>
    </source>
</evidence>
<dbReference type="InterPro" id="IPR042128">
    <property type="entry name" value="NuoE_dom"/>
</dbReference>
<organism evidence="8 9">
    <name type="scientific">Elusimicrobium minutum (strain Pei191)</name>
    <dbReference type="NCBI Taxonomy" id="445932"/>
    <lineage>
        <taxon>Bacteria</taxon>
        <taxon>Pseudomonadati</taxon>
        <taxon>Elusimicrobiota</taxon>
        <taxon>Elusimicrobia</taxon>
        <taxon>Elusimicrobiales</taxon>
        <taxon>Elusimicrobiaceae</taxon>
        <taxon>Elusimicrobium</taxon>
    </lineage>
</organism>
<protein>
    <submittedName>
        <fullName evidence="8">Putative FeFe hydrogenase subunit HydC (NuoE)</fullName>
    </submittedName>
</protein>
<name>B2KCG5_ELUMP</name>
<keyword evidence="4 7" id="KW-0408">Iron</keyword>
<dbReference type="InterPro" id="IPR041921">
    <property type="entry name" value="NuoE_N"/>
</dbReference>
<dbReference type="InterPro" id="IPR028431">
    <property type="entry name" value="NADP_DH_HndA-like"/>
</dbReference>
<evidence type="ECO:0000256" key="7">
    <source>
        <dbReference type="PIRSR" id="PIRSR000216-1"/>
    </source>
</evidence>
<dbReference type="PANTHER" id="PTHR43342">
    <property type="entry name" value="NADH-QUINONE OXIDOREDUCTASE, E SUBUNIT"/>
    <property type="match status" value="1"/>
</dbReference>
<dbReference type="GO" id="GO:0046872">
    <property type="term" value="F:metal ion binding"/>
    <property type="evidence" value="ECO:0007669"/>
    <property type="project" value="UniProtKB-KW"/>
</dbReference>
<keyword evidence="9" id="KW-1185">Reference proteome</keyword>
<dbReference type="Proteomes" id="UP000001029">
    <property type="component" value="Chromosome"/>
</dbReference>
<keyword evidence="5 7" id="KW-0411">Iron-sulfur</keyword>
<evidence type="ECO:0000256" key="2">
    <source>
        <dbReference type="ARBA" id="ARBA00022714"/>
    </source>
</evidence>
<keyword evidence="2 7" id="KW-0001">2Fe-2S</keyword>
<comment type="cofactor">
    <cofactor evidence="7">
        <name>[2Fe-2S] cluster</name>
        <dbReference type="ChEBI" id="CHEBI:190135"/>
    </cofactor>
    <text evidence="7">Binds 1 [2Fe-2S] cluster.</text>
</comment>
<comment type="similarity">
    <text evidence="1">Belongs to the complex I 24 kDa subunit family.</text>
</comment>
<comment type="cofactor">
    <cofactor evidence="6">
        <name>[2Fe-2S] cluster</name>
        <dbReference type="ChEBI" id="CHEBI:190135"/>
    </cofactor>
</comment>
<dbReference type="GO" id="GO:0051537">
    <property type="term" value="F:2 iron, 2 sulfur cluster binding"/>
    <property type="evidence" value="ECO:0007669"/>
    <property type="project" value="UniProtKB-KW"/>
</dbReference>
<dbReference type="Gene3D" id="3.40.30.10">
    <property type="entry name" value="Glutaredoxin"/>
    <property type="match status" value="1"/>
</dbReference>
<dbReference type="AlphaFoldDB" id="B2KCG5"/>
<gene>
    <name evidence="8" type="ordered locus">Emin_0531</name>
</gene>
<dbReference type="InterPro" id="IPR002023">
    <property type="entry name" value="NuoE-like"/>
</dbReference>
<feature type="binding site" evidence="7">
    <location>
        <position position="89"/>
    </location>
    <ligand>
        <name>[2Fe-2S] cluster</name>
        <dbReference type="ChEBI" id="CHEBI:190135"/>
    </ligand>
</feature>
<dbReference type="PIRSF" id="PIRSF000216">
    <property type="entry name" value="NADH_DH_24kDa"/>
    <property type="match status" value="1"/>
</dbReference>
<evidence type="ECO:0000256" key="3">
    <source>
        <dbReference type="ARBA" id="ARBA00022723"/>
    </source>
</evidence>
<dbReference type="STRING" id="445932.Emin_0531"/>
<proteinExistence type="inferred from homology"/>
<sequence length="163" mass="17941">MSDTVNTAAPKIDLKKITDKWQGKQGSLIMILHEIQDTLGYVPREISLELSQLINVPLAQIYEVLSFYHFFKLTPPAKYRISVCTGTACYLKGAPEIIKEFTRLLGIKEGEQTKDSNFSLTGVRCVGCCGLAPVVSVNGKIFGAVKATEVKNIVQEYKGQNNG</sequence>
<dbReference type="HOGENOM" id="CLU_054362_2_1_0"/>
<dbReference type="CDD" id="cd03064">
    <property type="entry name" value="TRX_Fd_NuoE"/>
    <property type="match status" value="1"/>
</dbReference>
<evidence type="ECO:0000256" key="5">
    <source>
        <dbReference type="ARBA" id="ARBA00023014"/>
    </source>
</evidence>
<dbReference type="SUPFAM" id="SSF52833">
    <property type="entry name" value="Thioredoxin-like"/>
    <property type="match status" value="1"/>
</dbReference>
<reference evidence="8 9" key="1">
    <citation type="journal article" date="2009" name="Appl. Environ. Microbiol.">
        <title>Genomic analysis of 'Elusimicrobium minutum,' the first cultivated representative of the phylum 'Elusimicrobia' (formerly termite group 1).</title>
        <authorList>
            <person name="Herlemann D.P.R."/>
            <person name="Geissinger O."/>
            <person name="Ikeda-Ohtsubo W."/>
            <person name="Kunin V."/>
            <person name="Sun H."/>
            <person name="Lapidus A."/>
            <person name="Hugenholtz P."/>
            <person name="Brune A."/>
        </authorList>
    </citation>
    <scope>NUCLEOTIDE SEQUENCE [LARGE SCALE GENOMIC DNA]</scope>
    <source>
        <strain evidence="8 9">Pei191</strain>
    </source>
</reference>
<dbReference type="KEGG" id="emi:Emin_0531"/>
<dbReference type="RefSeq" id="WP_012414701.1">
    <property type="nucleotide sequence ID" value="NC_010644.1"/>
</dbReference>
<accession>B2KCG5</accession>
<evidence type="ECO:0000313" key="9">
    <source>
        <dbReference type="Proteomes" id="UP000001029"/>
    </source>
</evidence>